<dbReference type="AlphaFoldDB" id="A0A7G1KGT7"/>
<protein>
    <submittedName>
        <fullName evidence="2">Uncharacterized protein</fullName>
    </submittedName>
</protein>
<feature type="region of interest" description="Disordered" evidence="1">
    <location>
        <begin position="42"/>
        <end position="64"/>
    </location>
</feature>
<dbReference type="Proteomes" id="UP000516173">
    <property type="component" value="Chromosome"/>
</dbReference>
<sequence length="64" mass="7420">MSERRKEVSDQVVRQWFDRHYALPSQDNRGRLRIPDMDRQKAAVAIGRAQPQDSLPPGFGTLDR</sequence>
<name>A0A7G1KGT7_9NOCA</name>
<evidence type="ECO:0000313" key="2">
    <source>
        <dbReference type="EMBL" id="BCK54318.1"/>
    </source>
</evidence>
<accession>A0A7G1KGT7</accession>
<dbReference type="KEGG" id="nwl:NWFMUON74_20900"/>
<evidence type="ECO:0000313" key="3">
    <source>
        <dbReference type="Proteomes" id="UP000516173"/>
    </source>
</evidence>
<organism evidence="2 3">
    <name type="scientific">Nocardia wallacei</name>
    <dbReference type="NCBI Taxonomy" id="480035"/>
    <lineage>
        <taxon>Bacteria</taxon>
        <taxon>Bacillati</taxon>
        <taxon>Actinomycetota</taxon>
        <taxon>Actinomycetes</taxon>
        <taxon>Mycobacteriales</taxon>
        <taxon>Nocardiaceae</taxon>
        <taxon>Nocardia</taxon>
    </lineage>
</organism>
<dbReference type="EMBL" id="AP023396">
    <property type="protein sequence ID" value="BCK54318.1"/>
    <property type="molecule type" value="Genomic_DNA"/>
</dbReference>
<gene>
    <name evidence="2" type="ORF">NWFMUON74_20900</name>
</gene>
<keyword evidence="3" id="KW-1185">Reference proteome</keyword>
<proteinExistence type="predicted"/>
<evidence type="ECO:0000256" key="1">
    <source>
        <dbReference type="SAM" id="MobiDB-lite"/>
    </source>
</evidence>
<reference evidence="2 3" key="1">
    <citation type="submission" date="2020-08" db="EMBL/GenBank/DDBJ databases">
        <title>Genome Sequencing of Nocardia wallacei strain FMUON74 and assembly.</title>
        <authorList>
            <person name="Toyokawa M."/>
            <person name="Uesaka K."/>
        </authorList>
    </citation>
    <scope>NUCLEOTIDE SEQUENCE [LARGE SCALE GENOMIC DNA]</scope>
    <source>
        <strain evidence="2 3">FMUON74</strain>
    </source>
</reference>